<comment type="caution">
    <text evidence="1">The sequence shown here is derived from an EMBL/GenBank/DDBJ whole genome shotgun (WGS) entry which is preliminary data.</text>
</comment>
<evidence type="ECO:0000313" key="1">
    <source>
        <dbReference type="EMBL" id="MET1253633.1"/>
    </source>
</evidence>
<protein>
    <recommendedName>
        <fullName evidence="3">HAMP domain-containing histidine kinase</fullName>
    </recommendedName>
</protein>
<sequence>MLKQESKEISAQQQSVNDKGANFEDITGLIVHAYNNFLSGMMGFTELALLDCPQQNLKAQLEASLESGNQGVHFGKQLLSSIGRLQVNLAPRNLIELLVQFANEKHIEFQNQIGEQSCLITTEAEWFNYCLNVLYEFCDNLSTEKTLAVKIILQDARAIVTFYSPSVDLTEVQQQQLFLPFYSSRYIQGTKDVGLAVVKGFLEQMNGEIEWQDKKGFIIKIPILER</sequence>
<dbReference type="Proteomes" id="UP001548189">
    <property type="component" value="Unassembled WGS sequence"/>
</dbReference>
<dbReference type="Gene3D" id="3.30.565.10">
    <property type="entry name" value="Histidine kinase-like ATPase, C-terminal domain"/>
    <property type="match status" value="1"/>
</dbReference>
<keyword evidence="2" id="KW-1185">Reference proteome</keyword>
<evidence type="ECO:0000313" key="2">
    <source>
        <dbReference type="Proteomes" id="UP001548189"/>
    </source>
</evidence>
<reference evidence="1 2" key="1">
    <citation type="submission" date="2024-06" db="EMBL/GenBank/DDBJ databases">
        <authorList>
            <person name="Li F."/>
        </authorList>
    </citation>
    <scope>NUCLEOTIDE SEQUENCE [LARGE SCALE GENOMIC DNA]</scope>
    <source>
        <strain evidence="1 2">GXAS 311</strain>
    </source>
</reference>
<gene>
    <name evidence="1" type="ORF">ABVT43_00695</name>
</gene>
<accession>A0ABV2BNV5</accession>
<dbReference type="InterPro" id="IPR036890">
    <property type="entry name" value="HATPase_C_sf"/>
</dbReference>
<proteinExistence type="predicted"/>
<organism evidence="1 2">
    <name type="scientific">Aliikangiella maris</name>
    <dbReference type="NCBI Taxonomy" id="3162458"/>
    <lineage>
        <taxon>Bacteria</taxon>
        <taxon>Pseudomonadati</taxon>
        <taxon>Pseudomonadota</taxon>
        <taxon>Gammaproteobacteria</taxon>
        <taxon>Oceanospirillales</taxon>
        <taxon>Pleioneaceae</taxon>
        <taxon>Aliikangiella</taxon>
    </lineage>
</organism>
<name>A0ABV2BNV5_9GAMM</name>
<evidence type="ECO:0008006" key="3">
    <source>
        <dbReference type="Google" id="ProtNLM"/>
    </source>
</evidence>
<dbReference type="RefSeq" id="WP_353873174.1">
    <property type="nucleotide sequence ID" value="NZ_JBEVCJ010000001.1"/>
</dbReference>
<dbReference type="EMBL" id="JBEVCJ010000001">
    <property type="protein sequence ID" value="MET1253633.1"/>
    <property type="molecule type" value="Genomic_DNA"/>
</dbReference>
<dbReference type="SUPFAM" id="SSF55874">
    <property type="entry name" value="ATPase domain of HSP90 chaperone/DNA topoisomerase II/histidine kinase"/>
    <property type="match status" value="1"/>
</dbReference>